<dbReference type="Proteomes" id="UP000093795">
    <property type="component" value="Unassembled WGS sequence"/>
</dbReference>
<evidence type="ECO:0000256" key="7">
    <source>
        <dbReference type="ARBA" id="ARBA00023033"/>
    </source>
</evidence>
<dbReference type="InterPro" id="IPR001128">
    <property type="entry name" value="Cyt_P450"/>
</dbReference>
<dbReference type="PANTHER" id="PTHR46696">
    <property type="entry name" value="P450, PUTATIVE (EUROFUNG)-RELATED"/>
    <property type="match status" value="1"/>
</dbReference>
<dbReference type="GO" id="GO:0008395">
    <property type="term" value="F:steroid hydroxylase activity"/>
    <property type="evidence" value="ECO:0007669"/>
    <property type="project" value="TreeGrafter"/>
</dbReference>
<keyword evidence="6 8" id="KW-0408">Iron</keyword>
<evidence type="ECO:0000256" key="1">
    <source>
        <dbReference type="ARBA" id="ARBA00001971"/>
    </source>
</evidence>
<evidence type="ECO:0000256" key="2">
    <source>
        <dbReference type="ARBA" id="ARBA00010617"/>
    </source>
</evidence>
<evidence type="ECO:0000256" key="5">
    <source>
        <dbReference type="ARBA" id="ARBA00023002"/>
    </source>
</evidence>
<dbReference type="InterPro" id="IPR002397">
    <property type="entry name" value="Cyt_P450_B"/>
</dbReference>
<evidence type="ECO:0000256" key="3">
    <source>
        <dbReference type="ARBA" id="ARBA00022617"/>
    </source>
</evidence>
<dbReference type="GO" id="GO:0020037">
    <property type="term" value="F:heme binding"/>
    <property type="evidence" value="ECO:0007669"/>
    <property type="project" value="InterPro"/>
</dbReference>
<dbReference type="GO" id="GO:0006707">
    <property type="term" value="P:cholesterol catabolic process"/>
    <property type="evidence" value="ECO:0007669"/>
    <property type="project" value="TreeGrafter"/>
</dbReference>
<proteinExistence type="inferred from homology"/>
<comment type="caution">
    <text evidence="9">The sequence shown here is derived from an EMBL/GenBank/DDBJ whole genome shotgun (WGS) entry which is preliminary data.</text>
</comment>
<dbReference type="AlphaFoldDB" id="A0A1A3BH40"/>
<dbReference type="Pfam" id="PF00067">
    <property type="entry name" value="p450"/>
    <property type="match status" value="1"/>
</dbReference>
<dbReference type="GO" id="GO:0005506">
    <property type="term" value="F:iron ion binding"/>
    <property type="evidence" value="ECO:0007669"/>
    <property type="project" value="InterPro"/>
</dbReference>
<dbReference type="Gene3D" id="1.10.630.10">
    <property type="entry name" value="Cytochrome P450"/>
    <property type="match status" value="1"/>
</dbReference>
<organism evidence="9 10">
    <name type="scientific">Mycobacterium asiaticum</name>
    <dbReference type="NCBI Taxonomy" id="1790"/>
    <lineage>
        <taxon>Bacteria</taxon>
        <taxon>Bacillati</taxon>
        <taxon>Actinomycetota</taxon>
        <taxon>Actinomycetes</taxon>
        <taxon>Mycobacteriales</taxon>
        <taxon>Mycobacteriaceae</taxon>
        <taxon>Mycobacterium</taxon>
    </lineage>
</organism>
<accession>A0A1A3BH40</accession>
<dbReference type="GO" id="GO:0036199">
    <property type="term" value="F:cholest-4-en-3-one 26-monooxygenase activity"/>
    <property type="evidence" value="ECO:0007669"/>
    <property type="project" value="TreeGrafter"/>
</dbReference>
<comment type="cofactor">
    <cofactor evidence="1">
        <name>heme</name>
        <dbReference type="ChEBI" id="CHEBI:30413"/>
    </cofactor>
</comment>
<reference evidence="9 10" key="1">
    <citation type="submission" date="2016-06" db="EMBL/GenBank/DDBJ databases">
        <authorList>
            <person name="Kjaerup R.B."/>
            <person name="Dalgaard T.S."/>
            <person name="Juul-Madsen H.R."/>
        </authorList>
    </citation>
    <scope>NUCLEOTIDE SEQUENCE [LARGE SCALE GENOMIC DNA]</scope>
    <source>
        <strain evidence="9 10">1081914.2</strain>
    </source>
</reference>
<keyword evidence="5 8" id="KW-0560">Oxidoreductase</keyword>
<dbReference type="PROSITE" id="PS00086">
    <property type="entry name" value="CYTOCHROME_P450"/>
    <property type="match status" value="1"/>
</dbReference>
<dbReference type="EMBL" id="LZKQ01000331">
    <property type="protein sequence ID" value="OBI72731.1"/>
    <property type="molecule type" value="Genomic_DNA"/>
</dbReference>
<dbReference type="PRINTS" id="PR00385">
    <property type="entry name" value="P450"/>
</dbReference>
<comment type="similarity">
    <text evidence="2 8">Belongs to the cytochrome P450 family.</text>
</comment>
<keyword evidence="4 8" id="KW-0479">Metal-binding</keyword>
<dbReference type="CDD" id="cd11078">
    <property type="entry name" value="CYP130-like"/>
    <property type="match status" value="1"/>
</dbReference>
<dbReference type="STRING" id="1790.A5645_06065"/>
<dbReference type="PANTHER" id="PTHR46696:SF4">
    <property type="entry name" value="BIOTIN BIOSYNTHESIS CYTOCHROME P450"/>
    <property type="match status" value="1"/>
</dbReference>
<dbReference type="SUPFAM" id="SSF48264">
    <property type="entry name" value="Cytochrome P450"/>
    <property type="match status" value="1"/>
</dbReference>
<evidence type="ECO:0000313" key="10">
    <source>
        <dbReference type="Proteomes" id="UP000093795"/>
    </source>
</evidence>
<evidence type="ECO:0000256" key="4">
    <source>
        <dbReference type="ARBA" id="ARBA00022723"/>
    </source>
</evidence>
<keyword evidence="7 8" id="KW-0503">Monooxygenase</keyword>
<dbReference type="InterPro" id="IPR036396">
    <property type="entry name" value="Cyt_P450_sf"/>
</dbReference>
<dbReference type="OrthoDB" id="502624at2"/>
<gene>
    <name evidence="9" type="ORF">A9X01_07710</name>
</gene>
<dbReference type="PRINTS" id="PR00359">
    <property type="entry name" value="BP450"/>
</dbReference>
<dbReference type="RefSeq" id="WP_065123775.1">
    <property type="nucleotide sequence ID" value="NZ_LZKQ01000331.1"/>
</dbReference>
<evidence type="ECO:0000256" key="6">
    <source>
        <dbReference type="ARBA" id="ARBA00023004"/>
    </source>
</evidence>
<name>A0A1A3BH40_MYCAS</name>
<sequence>MTIAPETDVYYDPYDVNITADPYPIYARLRDEAPLYYNERYNFWAISRHADVEKALSDWETFSNSRSDILELIQSKFPMPPGVMMFEDPPTHTMLRGVMSRVFTPRRMAAIEDQIRAYCVRCLDPLVGSDGFDIIAELASMMPMRVIGMLLGIPEEEQIGVRDANDANLRTRPGTPMKVADPEAIADGRIYAEYVDWRAKNPSDDLMTSLLNVEFEDADGVTRKLTRKEVLHYTQVVAGAGNETTGRLIGWLAKVLAEHPDQRREIVQDRSLVTRAVDETLRFEPTGPHVGRYTIRDFEAYGTTVPAGSAVLLLFGAANRDPLRYKDPDTFNIHRDNISHLTFGKGVHYCLGANLARLEGRVALDELLNRWPEWEIDYDSLKLAPTSTVRGWERLRIVV</sequence>
<keyword evidence="3 8" id="KW-0349">Heme</keyword>
<dbReference type="FunFam" id="1.10.630.10:FF:000018">
    <property type="entry name" value="Cytochrome P450 monooxygenase"/>
    <property type="match status" value="1"/>
</dbReference>
<evidence type="ECO:0000313" key="9">
    <source>
        <dbReference type="EMBL" id="OBI72731.1"/>
    </source>
</evidence>
<protein>
    <submittedName>
        <fullName evidence="9">Cytochrome</fullName>
    </submittedName>
</protein>
<evidence type="ECO:0000256" key="8">
    <source>
        <dbReference type="RuleBase" id="RU000461"/>
    </source>
</evidence>
<dbReference type="InterPro" id="IPR017972">
    <property type="entry name" value="Cyt_P450_CS"/>
</dbReference>
<dbReference type="eggNOG" id="COG2124">
    <property type="taxonomic scope" value="Bacteria"/>
</dbReference>